<reference evidence="2 3" key="1">
    <citation type="submission" date="2024-02" db="EMBL/GenBank/DDBJ databases">
        <title>High-quality chromosome-scale genome assembly of Pensacola bahiagrass (Paspalum notatum Flugge var. saurae).</title>
        <authorList>
            <person name="Vega J.M."/>
            <person name="Podio M."/>
            <person name="Orjuela J."/>
            <person name="Siena L.A."/>
            <person name="Pessino S.C."/>
            <person name="Combes M.C."/>
            <person name="Mariac C."/>
            <person name="Albertini E."/>
            <person name="Pupilli F."/>
            <person name="Ortiz J.P.A."/>
            <person name="Leblanc O."/>
        </authorList>
    </citation>
    <scope>NUCLEOTIDE SEQUENCE [LARGE SCALE GENOMIC DNA]</scope>
    <source>
        <strain evidence="2">R1</strain>
        <tissue evidence="2">Leaf</tissue>
    </source>
</reference>
<proteinExistence type="predicted"/>
<sequence length="126" mass="14853">MDTVFVANYDRYYLFDQLETFWATDLLKARSIWSRGRAYRAKDLVSFAKLQLIQLYYCPRLQFVLPLSWMITLSSLETLHIVCCGDLRQVFPVEAKFLNQIATEHQNGMLEFPMLKDLYLDQLSSL</sequence>
<feature type="domain" description="Disease resistance protein At4g27190-like leucine-rich repeats" evidence="1">
    <location>
        <begin position="45"/>
        <end position="126"/>
    </location>
</feature>
<gene>
    <name evidence="2" type="ORF">U9M48_030976</name>
</gene>
<dbReference type="InterPro" id="IPR050905">
    <property type="entry name" value="Plant_NBS-LRR"/>
</dbReference>
<organism evidence="2 3">
    <name type="scientific">Paspalum notatum var. saurae</name>
    <dbReference type="NCBI Taxonomy" id="547442"/>
    <lineage>
        <taxon>Eukaryota</taxon>
        <taxon>Viridiplantae</taxon>
        <taxon>Streptophyta</taxon>
        <taxon>Embryophyta</taxon>
        <taxon>Tracheophyta</taxon>
        <taxon>Spermatophyta</taxon>
        <taxon>Magnoliopsida</taxon>
        <taxon>Liliopsida</taxon>
        <taxon>Poales</taxon>
        <taxon>Poaceae</taxon>
        <taxon>PACMAD clade</taxon>
        <taxon>Panicoideae</taxon>
        <taxon>Andropogonodae</taxon>
        <taxon>Paspaleae</taxon>
        <taxon>Paspalinae</taxon>
        <taxon>Paspalum</taxon>
    </lineage>
</organism>
<protein>
    <recommendedName>
        <fullName evidence="1">Disease resistance protein At4g27190-like leucine-rich repeats domain-containing protein</fullName>
    </recommendedName>
</protein>
<dbReference type="Proteomes" id="UP001341281">
    <property type="component" value="Chromosome 07"/>
</dbReference>
<accession>A0AAQ3U1N2</accession>
<dbReference type="InterPro" id="IPR057135">
    <property type="entry name" value="At4g27190-like_LRR"/>
</dbReference>
<dbReference type="AlphaFoldDB" id="A0AAQ3U1N2"/>
<dbReference type="EMBL" id="CP144751">
    <property type="protein sequence ID" value="WVZ83880.1"/>
    <property type="molecule type" value="Genomic_DNA"/>
</dbReference>
<dbReference type="PANTHER" id="PTHR33463:SF103">
    <property type="entry name" value="NB-ARC DOMAIN-CONTAINING PROTEIN"/>
    <property type="match status" value="1"/>
</dbReference>
<evidence type="ECO:0000259" key="1">
    <source>
        <dbReference type="Pfam" id="PF23247"/>
    </source>
</evidence>
<keyword evidence="3" id="KW-1185">Reference proteome</keyword>
<dbReference type="PANTHER" id="PTHR33463">
    <property type="entry name" value="NB-ARC DOMAIN-CONTAINING PROTEIN-RELATED"/>
    <property type="match status" value="1"/>
</dbReference>
<name>A0AAQ3U1N2_PASNO</name>
<evidence type="ECO:0000313" key="2">
    <source>
        <dbReference type="EMBL" id="WVZ83880.1"/>
    </source>
</evidence>
<evidence type="ECO:0000313" key="3">
    <source>
        <dbReference type="Proteomes" id="UP001341281"/>
    </source>
</evidence>
<dbReference type="Pfam" id="PF23247">
    <property type="entry name" value="LRR_RPS2"/>
    <property type="match status" value="1"/>
</dbReference>